<feature type="domain" description="HTH luxR-type" evidence="2">
    <location>
        <begin position="144"/>
        <end position="214"/>
    </location>
</feature>
<dbReference type="InterPro" id="IPR000792">
    <property type="entry name" value="Tscrpt_reg_LuxR_C"/>
</dbReference>
<dbReference type="GO" id="GO:0006355">
    <property type="term" value="P:regulation of DNA-templated transcription"/>
    <property type="evidence" value="ECO:0007669"/>
    <property type="project" value="InterPro"/>
</dbReference>
<dbReference type="PANTHER" id="PTHR43214:SF44">
    <property type="entry name" value="TWO-COMPONENT RESPONSE REGULATOR"/>
    <property type="match status" value="1"/>
</dbReference>
<dbReference type="Gene3D" id="3.40.50.2300">
    <property type="match status" value="1"/>
</dbReference>
<name>A0A6J6E131_9ZZZZ</name>
<organism evidence="4">
    <name type="scientific">freshwater metagenome</name>
    <dbReference type="NCBI Taxonomy" id="449393"/>
    <lineage>
        <taxon>unclassified sequences</taxon>
        <taxon>metagenomes</taxon>
        <taxon>ecological metagenomes</taxon>
    </lineage>
</organism>
<dbReference type="InterPro" id="IPR001789">
    <property type="entry name" value="Sig_transdc_resp-reg_receiver"/>
</dbReference>
<dbReference type="InterPro" id="IPR011006">
    <property type="entry name" value="CheY-like_superfamily"/>
</dbReference>
<sequence>MSKPATKYARHILVVEDEHLLRDLLARTIESLGFQVTTAANAADAKRAVKTADPDAMLVDIELGPGPTGLDLAEVIARQRPDIGVVFLTNLPDPRFTGKDSKAVLKNQAYIRKSAINSGSELIEAIEAVLKDKVTKDYRHDLASNRPLAQLSQRQLSTLKLVAEGKTNQQIATLRGTSVRAVEAMLTRIFQALGLDPSSSNPRVEAVALYHNLRAN</sequence>
<dbReference type="SUPFAM" id="SSF46894">
    <property type="entry name" value="C-terminal effector domain of the bipartite response regulators"/>
    <property type="match status" value="1"/>
</dbReference>
<dbReference type="PROSITE" id="PS50043">
    <property type="entry name" value="HTH_LUXR_2"/>
    <property type="match status" value="1"/>
</dbReference>
<keyword evidence="1" id="KW-0238">DNA-binding</keyword>
<evidence type="ECO:0000259" key="2">
    <source>
        <dbReference type="PROSITE" id="PS50043"/>
    </source>
</evidence>
<dbReference type="PANTHER" id="PTHR43214">
    <property type="entry name" value="TWO-COMPONENT RESPONSE REGULATOR"/>
    <property type="match status" value="1"/>
</dbReference>
<dbReference type="PROSITE" id="PS50110">
    <property type="entry name" value="RESPONSE_REGULATORY"/>
    <property type="match status" value="1"/>
</dbReference>
<dbReference type="Pfam" id="PF00196">
    <property type="entry name" value="GerE"/>
    <property type="match status" value="1"/>
</dbReference>
<gene>
    <name evidence="4" type="ORF">UFOPK1693_00487</name>
</gene>
<dbReference type="InterPro" id="IPR016032">
    <property type="entry name" value="Sig_transdc_resp-reg_C-effctor"/>
</dbReference>
<accession>A0A6J6E131</accession>
<dbReference type="GO" id="GO:0003677">
    <property type="term" value="F:DNA binding"/>
    <property type="evidence" value="ECO:0007669"/>
    <property type="project" value="UniProtKB-KW"/>
</dbReference>
<dbReference type="CDD" id="cd00156">
    <property type="entry name" value="REC"/>
    <property type="match status" value="1"/>
</dbReference>
<evidence type="ECO:0000259" key="3">
    <source>
        <dbReference type="PROSITE" id="PS50110"/>
    </source>
</evidence>
<protein>
    <submittedName>
        <fullName evidence="4">Unannotated protein</fullName>
    </submittedName>
</protein>
<feature type="domain" description="Response regulatory" evidence="3">
    <location>
        <begin position="11"/>
        <end position="130"/>
    </location>
</feature>
<proteinExistence type="predicted"/>
<evidence type="ECO:0000256" key="1">
    <source>
        <dbReference type="ARBA" id="ARBA00023125"/>
    </source>
</evidence>
<dbReference type="Gene3D" id="1.10.10.10">
    <property type="entry name" value="Winged helix-like DNA-binding domain superfamily/Winged helix DNA-binding domain"/>
    <property type="match status" value="1"/>
</dbReference>
<dbReference type="SMART" id="SM00421">
    <property type="entry name" value="HTH_LUXR"/>
    <property type="match status" value="1"/>
</dbReference>
<dbReference type="GO" id="GO:0000160">
    <property type="term" value="P:phosphorelay signal transduction system"/>
    <property type="evidence" value="ECO:0007669"/>
    <property type="project" value="InterPro"/>
</dbReference>
<evidence type="ECO:0000313" key="4">
    <source>
        <dbReference type="EMBL" id="CAB4567983.1"/>
    </source>
</evidence>
<dbReference type="Pfam" id="PF00072">
    <property type="entry name" value="Response_reg"/>
    <property type="match status" value="1"/>
</dbReference>
<dbReference type="InterPro" id="IPR039420">
    <property type="entry name" value="WalR-like"/>
</dbReference>
<dbReference type="SMART" id="SM00448">
    <property type="entry name" value="REC"/>
    <property type="match status" value="1"/>
</dbReference>
<dbReference type="InterPro" id="IPR036388">
    <property type="entry name" value="WH-like_DNA-bd_sf"/>
</dbReference>
<reference evidence="4" key="1">
    <citation type="submission" date="2020-05" db="EMBL/GenBank/DDBJ databases">
        <authorList>
            <person name="Chiriac C."/>
            <person name="Salcher M."/>
            <person name="Ghai R."/>
            <person name="Kavagutti S V."/>
        </authorList>
    </citation>
    <scope>NUCLEOTIDE SEQUENCE</scope>
</reference>
<dbReference type="EMBL" id="CAEZTO010000003">
    <property type="protein sequence ID" value="CAB4567983.1"/>
    <property type="molecule type" value="Genomic_DNA"/>
</dbReference>
<dbReference type="AlphaFoldDB" id="A0A6J6E131"/>
<dbReference type="SUPFAM" id="SSF52172">
    <property type="entry name" value="CheY-like"/>
    <property type="match status" value="1"/>
</dbReference>